<dbReference type="SMART" id="SM00895">
    <property type="entry name" value="FCD"/>
    <property type="match status" value="1"/>
</dbReference>
<keyword evidence="3" id="KW-0804">Transcription</keyword>
<dbReference type="InterPro" id="IPR036388">
    <property type="entry name" value="WH-like_DNA-bd_sf"/>
</dbReference>
<keyword evidence="1" id="KW-0805">Transcription regulation</keyword>
<evidence type="ECO:0000256" key="2">
    <source>
        <dbReference type="ARBA" id="ARBA00023125"/>
    </source>
</evidence>
<sequence>MTEIIADEHDELEGLPALDEMSGPLSQRVYLLLRSAILDLTFPPGRVLRKGTLCDRLGVSRSPVSDAITRLATEGLLDVIPQSATRVRRLSLVDLREESFLREAIETAAVRKVAEEREEAALEQLSRNFRLQCLLVEDGDFRGFFEADEAFHTLILGFTGYRKLASALSQMSLNIRRARLLLLPEANRPAETVEEHDAILAAIRDRDPDAAAQAMRFHLGQLISRIEPLEKRHPDYFRRGQSL</sequence>
<dbReference type="InterPro" id="IPR008920">
    <property type="entry name" value="TF_FadR/GntR_C"/>
</dbReference>
<evidence type="ECO:0000313" key="5">
    <source>
        <dbReference type="EMBL" id="QHQ35123.1"/>
    </source>
</evidence>
<dbReference type="Pfam" id="PF07729">
    <property type="entry name" value="FCD"/>
    <property type="match status" value="1"/>
</dbReference>
<dbReference type="Proteomes" id="UP000464495">
    <property type="component" value="Chromosome"/>
</dbReference>
<dbReference type="InterPro" id="IPR036390">
    <property type="entry name" value="WH_DNA-bd_sf"/>
</dbReference>
<dbReference type="Gene3D" id="1.20.120.530">
    <property type="entry name" value="GntR ligand-binding domain-like"/>
    <property type="match status" value="1"/>
</dbReference>
<evidence type="ECO:0000313" key="6">
    <source>
        <dbReference type="Proteomes" id="UP000464495"/>
    </source>
</evidence>
<evidence type="ECO:0000259" key="4">
    <source>
        <dbReference type="PROSITE" id="PS50949"/>
    </source>
</evidence>
<dbReference type="InterPro" id="IPR000524">
    <property type="entry name" value="Tscrpt_reg_HTH_GntR"/>
</dbReference>
<dbReference type="AlphaFoldDB" id="A0A6P1T0G2"/>
<protein>
    <submittedName>
        <fullName evidence="5">FCD domain-containing protein</fullName>
    </submittedName>
</protein>
<dbReference type="EMBL" id="CP046620">
    <property type="protein sequence ID" value="QHQ35123.1"/>
    <property type="molecule type" value="Genomic_DNA"/>
</dbReference>
<evidence type="ECO:0000256" key="3">
    <source>
        <dbReference type="ARBA" id="ARBA00023163"/>
    </source>
</evidence>
<reference evidence="5 6" key="1">
    <citation type="submission" date="2019-12" db="EMBL/GenBank/DDBJ databases">
        <title>Complete genome sequence of Algicella marina strain 9Alg 56(T) isolated from the red alga Tichocarpus crinitus.</title>
        <authorList>
            <person name="Kim S.-G."/>
            <person name="Nedashkovskaya O.I."/>
        </authorList>
    </citation>
    <scope>NUCLEOTIDE SEQUENCE [LARGE SCALE GENOMIC DNA]</scope>
    <source>
        <strain evidence="5 6">9Alg 56</strain>
    </source>
</reference>
<dbReference type="RefSeq" id="WP_161861688.1">
    <property type="nucleotide sequence ID" value="NZ_CP046620.1"/>
</dbReference>
<keyword evidence="6" id="KW-1185">Reference proteome</keyword>
<organism evidence="5 6">
    <name type="scientific">Algicella marina</name>
    <dbReference type="NCBI Taxonomy" id="2683284"/>
    <lineage>
        <taxon>Bacteria</taxon>
        <taxon>Pseudomonadati</taxon>
        <taxon>Pseudomonadota</taxon>
        <taxon>Alphaproteobacteria</taxon>
        <taxon>Rhodobacterales</taxon>
        <taxon>Paracoccaceae</taxon>
        <taxon>Algicella</taxon>
    </lineage>
</organism>
<proteinExistence type="predicted"/>
<dbReference type="SMART" id="SM00345">
    <property type="entry name" value="HTH_GNTR"/>
    <property type="match status" value="1"/>
</dbReference>
<evidence type="ECO:0000256" key="1">
    <source>
        <dbReference type="ARBA" id="ARBA00023015"/>
    </source>
</evidence>
<dbReference type="KEGG" id="amaq:GO499_07895"/>
<dbReference type="PANTHER" id="PTHR43537">
    <property type="entry name" value="TRANSCRIPTIONAL REGULATOR, GNTR FAMILY"/>
    <property type="match status" value="1"/>
</dbReference>
<dbReference type="PROSITE" id="PS50949">
    <property type="entry name" value="HTH_GNTR"/>
    <property type="match status" value="1"/>
</dbReference>
<dbReference type="Gene3D" id="1.10.10.10">
    <property type="entry name" value="Winged helix-like DNA-binding domain superfamily/Winged helix DNA-binding domain"/>
    <property type="match status" value="1"/>
</dbReference>
<name>A0A6P1T0G2_9RHOB</name>
<dbReference type="PANTHER" id="PTHR43537:SF45">
    <property type="entry name" value="GNTR FAMILY REGULATORY PROTEIN"/>
    <property type="match status" value="1"/>
</dbReference>
<dbReference type="InterPro" id="IPR011711">
    <property type="entry name" value="GntR_C"/>
</dbReference>
<feature type="domain" description="HTH gntR-type" evidence="4">
    <location>
        <begin position="23"/>
        <end position="90"/>
    </location>
</feature>
<dbReference type="SUPFAM" id="SSF48008">
    <property type="entry name" value="GntR ligand-binding domain-like"/>
    <property type="match status" value="1"/>
</dbReference>
<keyword evidence="2" id="KW-0238">DNA-binding</keyword>
<dbReference type="GO" id="GO:0003700">
    <property type="term" value="F:DNA-binding transcription factor activity"/>
    <property type="evidence" value="ECO:0007669"/>
    <property type="project" value="InterPro"/>
</dbReference>
<dbReference type="GO" id="GO:0003677">
    <property type="term" value="F:DNA binding"/>
    <property type="evidence" value="ECO:0007669"/>
    <property type="project" value="UniProtKB-KW"/>
</dbReference>
<dbReference type="Pfam" id="PF00392">
    <property type="entry name" value="GntR"/>
    <property type="match status" value="1"/>
</dbReference>
<gene>
    <name evidence="5" type="ORF">GO499_07895</name>
</gene>
<accession>A0A6P1T0G2</accession>
<dbReference type="SUPFAM" id="SSF46785">
    <property type="entry name" value="Winged helix' DNA-binding domain"/>
    <property type="match status" value="1"/>
</dbReference>